<dbReference type="InterPro" id="IPR050397">
    <property type="entry name" value="Env_Response_Regulators"/>
</dbReference>
<dbReference type="Pfam" id="PF13545">
    <property type="entry name" value="HTH_Crp_2"/>
    <property type="match status" value="1"/>
</dbReference>
<organism evidence="7 8">
    <name type="scientific">Oikeobacillus pervagus</name>
    <dbReference type="NCBI Taxonomy" id="1325931"/>
    <lineage>
        <taxon>Bacteria</taxon>
        <taxon>Bacillati</taxon>
        <taxon>Bacillota</taxon>
        <taxon>Bacilli</taxon>
        <taxon>Bacillales</taxon>
        <taxon>Bacillaceae</taxon>
        <taxon>Oikeobacillus</taxon>
    </lineage>
</organism>
<dbReference type="PANTHER" id="PTHR24567">
    <property type="entry name" value="CRP FAMILY TRANSCRIPTIONAL REGULATORY PROTEIN"/>
    <property type="match status" value="1"/>
</dbReference>
<dbReference type="EMBL" id="JAUSUC010000049">
    <property type="protein sequence ID" value="MDQ0216438.1"/>
    <property type="molecule type" value="Genomic_DNA"/>
</dbReference>
<keyword evidence="3" id="KW-0010">Activator</keyword>
<dbReference type="GO" id="GO:0003677">
    <property type="term" value="F:DNA binding"/>
    <property type="evidence" value="ECO:0007669"/>
    <property type="project" value="UniProtKB-KW"/>
</dbReference>
<evidence type="ECO:0000259" key="5">
    <source>
        <dbReference type="PROSITE" id="PS50042"/>
    </source>
</evidence>
<dbReference type="GO" id="GO:0003700">
    <property type="term" value="F:DNA-binding transcription factor activity"/>
    <property type="evidence" value="ECO:0007669"/>
    <property type="project" value="InterPro"/>
</dbReference>
<dbReference type="PANTHER" id="PTHR24567:SF26">
    <property type="entry name" value="REGULATORY PROTEIN YEIL"/>
    <property type="match status" value="1"/>
</dbReference>
<keyword evidence="8" id="KW-1185">Reference proteome</keyword>
<dbReference type="SUPFAM" id="SSF46785">
    <property type="entry name" value="Winged helix' DNA-binding domain"/>
    <property type="match status" value="1"/>
</dbReference>
<accession>A0AAJ1WKE6</accession>
<evidence type="ECO:0000259" key="6">
    <source>
        <dbReference type="PROSITE" id="PS51063"/>
    </source>
</evidence>
<name>A0AAJ1WKE6_9BACI</name>
<keyword evidence="2" id="KW-0238">DNA-binding</keyword>
<protein>
    <submittedName>
        <fullName evidence="7">CRP/FNR family transcriptional regulator</fullName>
    </submittedName>
</protein>
<keyword evidence="4" id="KW-0804">Transcription</keyword>
<evidence type="ECO:0000256" key="3">
    <source>
        <dbReference type="ARBA" id="ARBA00023159"/>
    </source>
</evidence>
<dbReference type="AlphaFoldDB" id="A0AAJ1WKE6"/>
<comment type="caution">
    <text evidence="7">The sequence shown here is derived from an EMBL/GenBank/DDBJ whole genome shotgun (WGS) entry which is preliminary data.</text>
</comment>
<feature type="domain" description="HTH crp-type" evidence="6">
    <location>
        <begin position="148"/>
        <end position="222"/>
    </location>
</feature>
<dbReference type="SMART" id="SM00100">
    <property type="entry name" value="cNMP"/>
    <property type="match status" value="1"/>
</dbReference>
<dbReference type="Gene3D" id="2.60.120.10">
    <property type="entry name" value="Jelly Rolls"/>
    <property type="match status" value="1"/>
</dbReference>
<dbReference type="RefSeq" id="WP_307258480.1">
    <property type="nucleotide sequence ID" value="NZ_JAUSUC010000049.1"/>
</dbReference>
<dbReference type="InterPro" id="IPR012318">
    <property type="entry name" value="HTH_CRP"/>
</dbReference>
<dbReference type="PROSITE" id="PS50042">
    <property type="entry name" value="CNMP_BINDING_3"/>
    <property type="match status" value="1"/>
</dbReference>
<dbReference type="SUPFAM" id="SSF51206">
    <property type="entry name" value="cAMP-binding domain-like"/>
    <property type="match status" value="1"/>
</dbReference>
<reference evidence="7" key="1">
    <citation type="submission" date="2023-07" db="EMBL/GenBank/DDBJ databases">
        <title>Genomic Encyclopedia of Type Strains, Phase IV (KMG-IV): sequencing the most valuable type-strain genomes for metagenomic binning, comparative biology and taxonomic classification.</title>
        <authorList>
            <person name="Goeker M."/>
        </authorList>
    </citation>
    <scope>NUCLEOTIDE SEQUENCE</scope>
    <source>
        <strain evidence="7">DSM 23947</strain>
    </source>
</reference>
<proteinExistence type="predicted"/>
<keyword evidence="1" id="KW-0805">Transcription regulation</keyword>
<dbReference type="PROSITE" id="PS00042">
    <property type="entry name" value="HTH_CRP_1"/>
    <property type="match status" value="1"/>
</dbReference>
<dbReference type="Pfam" id="PF00027">
    <property type="entry name" value="cNMP_binding"/>
    <property type="match status" value="1"/>
</dbReference>
<dbReference type="InterPro" id="IPR014710">
    <property type="entry name" value="RmlC-like_jellyroll"/>
</dbReference>
<evidence type="ECO:0000313" key="8">
    <source>
        <dbReference type="Proteomes" id="UP001237207"/>
    </source>
</evidence>
<dbReference type="InterPro" id="IPR036390">
    <property type="entry name" value="WH_DNA-bd_sf"/>
</dbReference>
<dbReference type="Gene3D" id="1.10.10.10">
    <property type="entry name" value="Winged helix-like DNA-binding domain superfamily/Winged helix DNA-binding domain"/>
    <property type="match status" value="1"/>
</dbReference>
<dbReference type="CDD" id="cd00038">
    <property type="entry name" value="CAP_ED"/>
    <property type="match status" value="1"/>
</dbReference>
<dbReference type="Proteomes" id="UP001237207">
    <property type="component" value="Unassembled WGS sequence"/>
</dbReference>
<evidence type="ECO:0000256" key="2">
    <source>
        <dbReference type="ARBA" id="ARBA00023125"/>
    </source>
</evidence>
<dbReference type="PROSITE" id="PS51063">
    <property type="entry name" value="HTH_CRP_2"/>
    <property type="match status" value="1"/>
</dbReference>
<dbReference type="SMART" id="SM00419">
    <property type="entry name" value="HTH_CRP"/>
    <property type="match status" value="1"/>
</dbReference>
<feature type="domain" description="Cyclic nucleotide-binding" evidence="5">
    <location>
        <begin position="14"/>
        <end position="134"/>
    </location>
</feature>
<dbReference type="PRINTS" id="PR00034">
    <property type="entry name" value="HTHCRP"/>
</dbReference>
<dbReference type="CDD" id="cd00092">
    <property type="entry name" value="HTH_CRP"/>
    <property type="match status" value="1"/>
</dbReference>
<gene>
    <name evidence="7" type="ORF">J2S13_002897</name>
</gene>
<dbReference type="GO" id="GO:0005829">
    <property type="term" value="C:cytosol"/>
    <property type="evidence" value="ECO:0007669"/>
    <property type="project" value="TreeGrafter"/>
</dbReference>
<dbReference type="InterPro" id="IPR018335">
    <property type="entry name" value="Tscrpt_reg_HTH_Crp-type_CS"/>
</dbReference>
<dbReference type="InterPro" id="IPR036388">
    <property type="entry name" value="WH-like_DNA-bd_sf"/>
</dbReference>
<evidence type="ECO:0000256" key="1">
    <source>
        <dbReference type="ARBA" id="ARBA00023015"/>
    </source>
</evidence>
<evidence type="ECO:0000313" key="7">
    <source>
        <dbReference type="EMBL" id="MDQ0216438.1"/>
    </source>
</evidence>
<sequence length="233" mass="27252">MSRKMYTILKDLPLFKHLSDQEIESIALTSKKKTVKRGEHIFFQGEKHEAVYFIDEGTIKIYRNDIQGREQIVAVLKSGDMFPHIGFFQKSEYPANSIAMEQTDLIYILLSEFEKVLLEQPETAVKLYRMMGEKISELQQRLEAQILNDTYEKFIKWLLRFGNSYGKETEDGMVSVMIPLTNKEIAQMIGTTRETVSRILTKMKNHNLVHSDKKNKYIYDPESLTNELIKEKE</sequence>
<dbReference type="InterPro" id="IPR018490">
    <property type="entry name" value="cNMP-bd_dom_sf"/>
</dbReference>
<dbReference type="InterPro" id="IPR000595">
    <property type="entry name" value="cNMP-bd_dom"/>
</dbReference>
<evidence type="ECO:0000256" key="4">
    <source>
        <dbReference type="ARBA" id="ARBA00023163"/>
    </source>
</evidence>